<reference evidence="1" key="4">
    <citation type="submission" date="2024-05" db="EMBL/GenBank/DDBJ databases">
        <authorList>
            <person name="Sun Q."/>
            <person name="Zhou Y."/>
        </authorList>
    </citation>
    <scope>NUCLEOTIDE SEQUENCE</scope>
    <source>
        <strain evidence="1">CGMCC 1.15644</strain>
    </source>
</reference>
<reference evidence="4" key="2">
    <citation type="journal article" date="2019" name="Int. J. Syst. Evol. Microbiol.">
        <title>The Global Catalogue of Microorganisms (GCM) 10K type strain sequencing project: providing services to taxonomists for standard genome sequencing and annotation.</title>
        <authorList>
            <consortium name="The Broad Institute Genomics Platform"/>
            <consortium name="The Broad Institute Genome Sequencing Center for Infectious Disease"/>
            <person name="Wu L."/>
            <person name="Ma J."/>
        </authorList>
    </citation>
    <scope>NUCLEOTIDE SEQUENCE [LARGE SCALE GENOMIC DNA]</scope>
    <source>
        <strain evidence="4">CGMCC 1.15644</strain>
    </source>
</reference>
<keyword evidence="4" id="KW-1185">Reference proteome</keyword>
<dbReference type="EMBL" id="BMJO01000005">
    <property type="protein sequence ID" value="GGE63439.1"/>
    <property type="molecule type" value="Genomic_DNA"/>
</dbReference>
<dbReference type="AlphaFoldDB" id="A0A4R2HAQ6"/>
<comment type="caution">
    <text evidence="2">The sequence shown here is derived from an EMBL/GenBank/DDBJ whole genome shotgun (WGS) entry which is preliminary data.</text>
</comment>
<name>A0A4R2HAQ6_9SPHI</name>
<reference evidence="1" key="1">
    <citation type="journal article" date="2014" name="Int. J. Syst. Evol. Microbiol.">
        <title>Complete genome of a new Firmicutes species belonging to the dominant human colonic microbiota ('Ruminococcus bicirculans') reveals two chromosomes and a selective capacity to utilize plant glucans.</title>
        <authorList>
            <consortium name="NISC Comparative Sequencing Program"/>
            <person name="Wegmann U."/>
            <person name="Louis P."/>
            <person name="Goesmann A."/>
            <person name="Henrissat B."/>
            <person name="Duncan S.H."/>
            <person name="Flint H.J."/>
        </authorList>
    </citation>
    <scope>NUCLEOTIDE SEQUENCE</scope>
    <source>
        <strain evidence="1">CGMCC 1.15644</strain>
    </source>
</reference>
<evidence type="ECO:0000313" key="1">
    <source>
        <dbReference type="EMBL" id="GGE63439.1"/>
    </source>
</evidence>
<evidence type="ECO:0000313" key="4">
    <source>
        <dbReference type="Proteomes" id="UP000622648"/>
    </source>
</evidence>
<dbReference type="Proteomes" id="UP000622648">
    <property type="component" value="Unassembled WGS sequence"/>
</dbReference>
<accession>A0A4R2HAQ6</accession>
<reference evidence="2 3" key="3">
    <citation type="submission" date="2019-03" db="EMBL/GenBank/DDBJ databases">
        <title>Genomic Encyclopedia of Type Strains, Phase IV (KMG-IV): sequencing the most valuable type-strain genomes for metagenomic binning, comparative biology and taxonomic classification.</title>
        <authorList>
            <person name="Goeker M."/>
        </authorList>
    </citation>
    <scope>NUCLEOTIDE SEQUENCE [LARGE SCALE GENOMIC DNA]</scope>
    <source>
        <strain evidence="2 3">DSM 103236</strain>
    </source>
</reference>
<sequence length="148" mass="16371">MLNLLMFKSFYIFLIVALFALSLVSCSGTNKKPIIKFSKDSASIVIKNLDKASLLKVRDAFAVNADSNQLVTVLIKPGEQDSLQDEILVNGKTNLIGDSIVFKPDLPFVKGKDYVVESLIGVEFATVEKIILGQVKQSLQPQRQTLKR</sequence>
<evidence type="ECO:0000313" key="2">
    <source>
        <dbReference type="EMBL" id="TCO23895.1"/>
    </source>
</evidence>
<gene>
    <name evidence="2" type="ORF">EV200_105369</name>
    <name evidence="1" type="ORF">GCM10011413_32270</name>
</gene>
<protein>
    <submittedName>
        <fullName evidence="2">Uncharacterized protein</fullName>
    </submittedName>
</protein>
<organism evidence="2 3">
    <name type="scientific">Pedobacter psychrotolerans</name>
    <dbReference type="NCBI Taxonomy" id="1843235"/>
    <lineage>
        <taxon>Bacteria</taxon>
        <taxon>Pseudomonadati</taxon>
        <taxon>Bacteroidota</taxon>
        <taxon>Sphingobacteriia</taxon>
        <taxon>Sphingobacteriales</taxon>
        <taxon>Sphingobacteriaceae</taxon>
        <taxon>Pedobacter</taxon>
    </lineage>
</organism>
<proteinExistence type="predicted"/>
<dbReference type="EMBL" id="SLWO01000005">
    <property type="protein sequence ID" value="TCO23895.1"/>
    <property type="molecule type" value="Genomic_DNA"/>
</dbReference>
<dbReference type="Proteomes" id="UP000295684">
    <property type="component" value="Unassembled WGS sequence"/>
</dbReference>
<evidence type="ECO:0000313" key="3">
    <source>
        <dbReference type="Proteomes" id="UP000295684"/>
    </source>
</evidence>